<proteinExistence type="inferred from homology"/>
<comment type="caution">
    <text evidence="7">The sequence shown here is derived from an EMBL/GenBank/DDBJ whole genome shotgun (WGS) entry which is preliminary data.</text>
</comment>
<evidence type="ECO:0000256" key="3">
    <source>
        <dbReference type="ARBA" id="ARBA00022801"/>
    </source>
</evidence>
<dbReference type="InterPro" id="IPR036034">
    <property type="entry name" value="PDZ_sf"/>
</dbReference>
<feature type="domain" description="PDZ" evidence="6">
    <location>
        <begin position="266"/>
        <end position="343"/>
    </location>
</feature>
<organism evidence="7 8">
    <name type="scientific">Hyalangium rubrum</name>
    <dbReference type="NCBI Taxonomy" id="3103134"/>
    <lineage>
        <taxon>Bacteria</taxon>
        <taxon>Pseudomonadati</taxon>
        <taxon>Myxococcota</taxon>
        <taxon>Myxococcia</taxon>
        <taxon>Myxococcales</taxon>
        <taxon>Cystobacterineae</taxon>
        <taxon>Archangiaceae</taxon>
        <taxon>Hyalangium</taxon>
    </lineage>
</organism>
<sequence length="405" mass="42485">MSRTRVKGVLLAAVTYAVMVAAPAWAGGGRLWLEAKGQEVHQQRSTLSQVARAAMPSVVSITTHQASADSAVSGEEPQKGIGSGFIIHPDGYILTSAHVVEGASDVFVSVLSPRGYPEDFPAKVVGQDPRTDCALLKVDTGRKLQALKLSSASHVEVADWIVVIGNPFGLAHSVTVGVVSYKGRQDVTPNGRDGDFDYMQMDASINPGNSGGPVLDLHGDVVAIANAVNVAGQGIGFAVPIDIAKAVLPHLKAHGKVRRGWMGIAVADYSKDLAAEYGLSTRGSGVVVSAVEEQGPAGRAGLRVGDVIVGLDSRKVDRAHKLRWQVAARGVGKSVVLQVRRGAQPLKLRVKLEELPTEETASPAVAARRSPPRKPTGSRLERVRTDQPAPRAAVKAPEPAATPSP</sequence>
<name>A0ABU5H5P6_9BACT</name>
<keyword evidence="2" id="KW-0645">Protease</keyword>
<keyword evidence="3" id="KW-0378">Hydrolase</keyword>
<dbReference type="Gene3D" id="2.40.10.120">
    <property type="match status" value="1"/>
</dbReference>
<dbReference type="Proteomes" id="UP001291309">
    <property type="component" value="Unassembled WGS sequence"/>
</dbReference>
<keyword evidence="5" id="KW-0732">Signal</keyword>
<dbReference type="SUPFAM" id="SSF50494">
    <property type="entry name" value="Trypsin-like serine proteases"/>
    <property type="match status" value="1"/>
</dbReference>
<dbReference type="EMBL" id="JAXIVS010000006">
    <property type="protein sequence ID" value="MDY7228783.1"/>
    <property type="molecule type" value="Genomic_DNA"/>
</dbReference>
<evidence type="ECO:0000256" key="2">
    <source>
        <dbReference type="ARBA" id="ARBA00022670"/>
    </source>
</evidence>
<dbReference type="Gene3D" id="2.30.42.10">
    <property type="match status" value="1"/>
</dbReference>
<feature type="region of interest" description="Disordered" evidence="4">
    <location>
        <begin position="356"/>
        <end position="405"/>
    </location>
</feature>
<gene>
    <name evidence="7" type="ORF">SYV04_20330</name>
</gene>
<evidence type="ECO:0000256" key="5">
    <source>
        <dbReference type="SAM" id="SignalP"/>
    </source>
</evidence>
<protein>
    <submittedName>
        <fullName evidence="7">Trypsin-like peptidase domain-containing protein</fullName>
    </submittedName>
</protein>
<dbReference type="InterPro" id="IPR009003">
    <property type="entry name" value="Peptidase_S1_PA"/>
</dbReference>
<evidence type="ECO:0000313" key="8">
    <source>
        <dbReference type="Proteomes" id="UP001291309"/>
    </source>
</evidence>
<evidence type="ECO:0000256" key="1">
    <source>
        <dbReference type="ARBA" id="ARBA00010541"/>
    </source>
</evidence>
<evidence type="ECO:0000313" key="7">
    <source>
        <dbReference type="EMBL" id="MDY7228783.1"/>
    </source>
</evidence>
<dbReference type="Pfam" id="PF13180">
    <property type="entry name" value="PDZ_2"/>
    <property type="match status" value="1"/>
</dbReference>
<dbReference type="SUPFAM" id="SSF50156">
    <property type="entry name" value="PDZ domain-like"/>
    <property type="match status" value="1"/>
</dbReference>
<evidence type="ECO:0000256" key="4">
    <source>
        <dbReference type="SAM" id="MobiDB-lite"/>
    </source>
</evidence>
<dbReference type="InterPro" id="IPR001940">
    <property type="entry name" value="Peptidase_S1C"/>
</dbReference>
<feature type="signal peptide" evidence="5">
    <location>
        <begin position="1"/>
        <end position="26"/>
    </location>
</feature>
<evidence type="ECO:0000259" key="6">
    <source>
        <dbReference type="PROSITE" id="PS50106"/>
    </source>
</evidence>
<dbReference type="PANTHER" id="PTHR22939">
    <property type="entry name" value="SERINE PROTEASE FAMILY S1C HTRA-RELATED"/>
    <property type="match status" value="1"/>
</dbReference>
<dbReference type="Pfam" id="PF13365">
    <property type="entry name" value="Trypsin_2"/>
    <property type="match status" value="1"/>
</dbReference>
<accession>A0ABU5H5P6</accession>
<keyword evidence="8" id="KW-1185">Reference proteome</keyword>
<dbReference type="PRINTS" id="PR00834">
    <property type="entry name" value="PROTEASES2C"/>
</dbReference>
<comment type="similarity">
    <text evidence="1">Belongs to the peptidase S1C family.</text>
</comment>
<dbReference type="PANTHER" id="PTHR22939:SF129">
    <property type="entry name" value="SERINE PROTEASE HTRA2, MITOCHONDRIAL"/>
    <property type="match status" value="1"/>
</dbReference>
<dbReference type="SMART" id="SM00228">
    <property type="entry name" value="PDZ"/>
    <property type="match status" value="1"/>
</dbReference>
<dbReference type="PROSITE" id="PS50106">
    <property type="entry name" value="PDZ"/>
    <property type="match status" value="1"/>
</dbReference>
<reference evidence="7 8" key="1">
    <citation type="submission" date="2023-12" db="EMBL/GenBank/DDBJ databases">
        <title>the genome sequence of Hyalangium sp. s54d21.</title>
        <authorList>
            <person name="Zhang X."/>
        </authorList>
    </citation>
    <scope>NUCLEOTIDE SEQUENCE [LARGE SCALE GENOMIC DNA]</scope>
    <source>
        <strain evidence="8">s54d21</strain>
    </source>
</reference>
<dbReference type="RefSeq" id="WP_321547500.1">
    <property type="nucleotide sequence ID" value="NZ_JAXIVS010000006.1"/>
</dbReference>
<dbReference type="InterPro" id="IPR001478">
    <property type="entry name" value="PDZ"/>
</dbReference>
<feature type="chain" id="PRO_5047298523" evidence="5">
    <location>
        <begin position="27"/>
        <end position="405"/>
    </location>
</feature>